<evidence type="ECO:0000259" key="8">
    <source>
        <dbReference type="Pfam" id="PF01494"/>
    </source>
</evidence>
<keyword evidence="5" id="KW-0274">FAD</keyword>
<keyword evidence="10" id="KW-1185">Reference proteome</keyword>
<evidence type="ECO:0000256" key="3">
    <source>
        <dbReference type="ARBA" id="ARBA00005349"/>
    </source>
</evidence>
<dbReference type="SUPFAM" id="SSF51905">
    <property type="entry name" value="FAD/NAD(P)-binding domain"/>
    <property type="match status" value="1"/>
</dbReference>
<dbReference type="EMBL" id="JAEQMY010000042">
    <property type="protein sequence ID" value="MBL0406482.1"/>
    <property type="molecule type" value="Genomic_DNA"/>
</dbReference>
<evidence type="ECO:0000256" key="4">
    <source>
        <dbReference type="ARBA" id="ARBA00022630"/>
    </source>
</evidence>
<dbReference type="GO" id="GO:0071949">
    <property type="term" value="F:FAD binding"/>
    <property type="evidence" value="ECO:0007669"/>
    <property type="project" value="InterPro"/>
</dbReference>
<reference evidence="9" key="1">
    <citation type="submission" date="2021-01" db="EMBL/GenBank/DDBJ databases">
        <title>Microvirga sp.</title>
        <authorList>
            <person name="Kim M.K."/>
        </authorList>
    </citation>
    <scope>NUCLEOTIDE SEQUENCE</scope>
    <source>
        <strain evidence="9">5420S-16</strain>
    </source>
</reference>
<evidence type="ECO:0000256" key="7">
    <source>
        <dbReference type="ARBA" id="ARBA00023033"/>
    </source>
</evidence>
<dbReference type="InterPro" id="IPR051205">
    <property type="entry name" value="UbiH/COQ6_monooxygenase"/>
</dbReference>
<comment type="cofactor">
    <cofactor evidence="1">
        <name>FAD</name>
        <dbReference type="ChEBI" id="CHEBI:57692"/>
    </cofactor>
</comment>
<dbReference type="GO" id="GO:0006744">
    <property type="term" value="P:ubiquinone biosynthetic process"/>
    <property type="evidence" value="ECO:0007669"/>
    <property type="project" value="InterPro"/>
</dbReference>
<dbReference type="InterPro" id="IPR002938">
    <property type="entry name" value="FAD-bd"/>
</dbReference>
<dbReference type="Gene3D" id="3.50.50.60">
    <property type="entry name" value="FAD/NAD(P)-binding domain"/>
    <property type="match status" value="2"/>
</dbReference>
<feature type="domain" description="FAD-binding" evidence="8">
    <location>
        <begin position="7"/>
        <end position="335"/>
    </location>
</feature>
<protein>
    <submittedName>
        <fullName evidence="9">UbiH/UbiF family hydroxylase</fullName>
    </submittedName>
</protein>
<dbReference type="Proteomes" id="UP000605848">
    <property type="component" value="Unassembled WGS sequence"/>
</dbReference>
<dbReference type="PRINTS" id="PR00420">
    <property type="entry name" value="RNGMNOXGNASE"/>
</dbReference>
<evidence type="ECO:0000256" key="2">
    <source>
        <dbReference type="ARBA" id="ARBA00004749"/>
    </source>
</evidence>
<keyword evidence="4" id="KW-0285">Flavoprotein</keyword>
<keyword evidence="6" id="KW-0560">Oxidoreductase</keyword>
<dbReference type="PANTHER" id="PTHR43876">
    <property type="entry name" value="UBIQUINONE BIOSYNTHESIS MONOOXYGENASE COQ6, MITOCHONDRIAL"/>
    <property type="match status" value="1"/>
</dbReference>
<sequence>MTEKTYSIAVVGAGAVGLSAALAFARDGFKTVLVGGLDTRRDGRTVALLNGSVRFLEALGVWPEIAKAAAPLETMRIIDDTGSLFRPPPASFRAGEIGLDAFGWNIENATLVETLAEAARGCENLDLVPDFAVGFEADEAGAHLTLADDTRIRASLVVAADGRNSRLRQIAGVDARTWSYPQSAVTTILAHDRDHRETSTEFHTRHGPFTLVPLPGRRSSLVWVTSKVETERLSRLDDAALALAIERQAGSHLGAMRVEGPRGLVPMTGLSVNRYWSRHLALVGEAAHVFPPIGAQGLNLGFRDVASLRDAVVDANDSGQEPGSDESLNRYQQSRDLDVRLRTAAVDGLNRTLLTGLLPADFLRGAGLLALSNIGPLRRIVMREGVLPRVGVPRLMQGTVPV</sequence>
<proteinExistence type="inferred from homology"/>
<evidence type="ECO:0000313" key="9">
    <source>
        <dbReference type="EMBL" id="MBL0406482.1"/>
    </source>
</evidence>
<dbReference type="PANTHER" id="PTHR43876:SF7">
    <property type="entry name" value="UBIQUINONE BIOSYNTHESIS MONOOXYGENASE COQ6, MITOCHONDRIAL"/>
    <property type="match status" value="1"/>
</dbReference>
<gene>
    <name evidence="9" type="ORF">JKG68_21215</name>
</gene>
<dbReference type="RefSeq" id="WP_202063353.1">
    <property type="nucleotide sequence ID" value="NZ_JAEQMY010000042.1"/>
</dbReference>
<dbReference type="InterPro" id="IPR036188">
    <property type="entry name" value="FAD/NAD-bd_sf"/>
</dbReference>
<dbReference type="NCBIfam" id="TIGR01988">
    <property type="entry name" value="Ubi-OHases"/>
    <property type="match status" value="1"/>
</dbReference>
<evidence type="ECO:0000256" key="1">
    <source>
        <dbReference type="ARBA" id="ARBA00001974"/>
    </source>
</evidence>
<evidence type="ECO:0000313" key="10">
    <source>
        <dbReference type="Proteomes" id="UP000605848"/>
    </source>
</evidence>
<evidence type="ECO:0000256" key="6">
    <source>
        <dbReference type="ARBA" id="ARBA00023002"/>
    </source>
</evidence>
<dbReference type="Pfam" id="PF01494">
    <property type="entry name" value="FAD_binding_3"/>
    <property type="match status" value="1"/>
</dbReference>
<dbReference type="GO" id="GO:0004497">
    <property type="term" value="F:monooxygenase activity"/>
    <property type="evidence" value="ECO:0007669"/>
    <property type="project" value="UniProtKB-KW"/>
</dbReference>
<dbReference type="InterPro" id="IPR010971">
    <property type="entry name" value="UbiH/COQ6"/>
</dbReference>
<accession>A0A936ZG02</accession>
<dbReference type="AlphaFoldDB" id="A0A936ZG02"/>
<dbReference type="NCBIfam" id="NF005691">
    <property type="entry name" value="PRK07494.1"/>
    <property type="match status" value="1"/>
</dbReference>
<organism evidence="9 10">
    <name type="scientific">Microvirga aerilata</name>
    <dbReference type="NCBI Taxonomy" id="670292"/>
    <lineage>
        <taxon>Bacteria</taxon>
        <taxon>Pseudomonadati</taxon>
        <taxon>Pseudomonadota</taxon>
        <taxon>Alphaproteobacteria</taxon>
        <taxon>Hyphomicrobiales</taxon>
        <taxon>Methylobacteriaceae</taxon>
        <taxon>Microvirga</taxon>
    </lineage>
</organism>
<evidence type="ECO:0000256" key="5">
    <source>
        <dbReference type="ARBA" id="ARBA00022827"/>
    </source>
</evidence>
<name>A0A936ZG02_9HYPH</name>
<keyword evidence="7" id="KW-0503">Monooxygenase</keyword>
<comment type="pathway">
    <text evidence="2">Cofactor biosynthesis; ubiquinone biosynthesis.</text>
</comment>
<comment type="caution">
    <text evidence="9">The sequence shown here is derived from an EMBL/GenBank/DDBJ whole genome shotgun (WGS) entry which is preliminary data.</text>
</comment>
<dbReference type="GO" id="GO:0016705">
    <property type="term" value="F:oxidoreductase activity, acting on paired donors, with incorporation or reduction of molecular oxygen"/>
    <property type="evidence" value="ECO:0007669"/>
    <property type="project" value="InterPro"/>
</dbReference>
<comment type="similarity">
    <text evidence="3">Belongs to the UbiH/COQ6 family.</text>
</comment>